<dbReference type="GO" id="GO:0005524">
    <property type="term" value="F:ATP binding"/>
    <property type="evidence" value="ECO:0007669"/>
    <property type="project" value="UniProtKB-KW"/>
</dbReference>
<gene>
    <name evidence="14" type="ORF">JM16_001863</name>
</gene>
<dbReference type="EMBL" id="JPWV03000026">
    <property type="protein sequence ID" value="KAG2529671.1"/>
    <property type="molecule type" value="Genomic_DNA"/>
</dbReference>
<dbReference type="InterPro" id="IPR004567">
    <property type="entry name" value="Type_II_PanK"/>
</dbReference>
<name>A0A8T0M5J0_9STRA</name>
<evidence type="ECO:0000313" key="15">
    <source>
        <dbReference type="Proteomes" id="UP000785171"/>
    </source>
</evidence>
<dbReference type="NCBIfam" id="TIGR00555">
    <property type="entry name" value="panK_eukar"/>
    <property type="match status" value="1"/>
</dbReference>
<dbReference type="Gene3D" id="3.30.420.40">
    <property type="match status" value="1"/>
</dbReference>
<evidence type="ECO:0000256" key="13">
    <source>
        <dbReference type="SAM" id="Phobius"/>
    </source>
</evidence>
<feature type="compositionally biased region" description="Polar residues" evidence="12">
    <location>
        <begin position="42"/>
        <end position="55"/>
    </location>
</feature>
<keyword evidence="10" id="KW-0173">Coenzyme A biosynthesis</keyword>
<organism evidence="14 15">
    <name type="scientific">Phytophthora kernoviae</name>
    <dbReference type="NCBI Taxonomy" id="325452"/>
    <lineage>
        <taxon>Eukaryota</taxon>
        <taxon>Sar</taxon>
        <taxon>Stramenopiles</taxon>
        <taxon>Oomycota</taxon>
        <taxon>Peronosporomycetes</taxon>
        <taxon>Peronosporales</taxon>
        <taxon>Peronosporaceae</taxon>
        <taxon>Phytophthora</taxon>
    </lineage>
</organism>
<comment type="similarity">
    <text evidence="11">Belongs to the type II pantothenate kinase family.</text>
</comment>
<dbReference type="InterPro" id="IPR043129">
    <property type="entry name" value="ATPase_NBD"/>
</dbReference>
<feature type="non-terminal residue" evidence="14">
    <location>
        <position position="1"/>
    </location>
</feature>
<evidence type="ECO:0000256" key="2">
    <source>
        <dbReference type="ARBA" id="ARBA00004496"/>
    </source>
</evidence>
<evidence type="ECO:0000256" key="5">
    <source>
        <dbReference type="ARBA" id="ARBA00022490"/>
    </source>
</evidence>
<reference evidence="14" key="2">
    <citation type="submission" date="2020-06" db="EMBL/GenBank/DDBJ databases">
        <authorList>
            <person name="Studholme D.J."/>
        </authorList>
    </citation>
    <scope>NUCLEOTIDE SEQUENCE</scope>
    <source>
        <strain evidence="14">NZFS 2646</strain>
    </source>
</reference>
<dbReference type="Gene3D" id="6.10.10.60">
    <property type="match status" value="1"/>
</dbReference>
<dbReference type="Proteomes" id="UP000785171">
    <property type="component" value="Unassembled WGS sequence"/>
</dbReference>
<comment type="pathway">
    <text evidence="3">Cofactor biosynthesis; coenzyme A biosynthesis; CoA from (R)-pantothenate: step 1/5.</text>
</comment>
<keyword evidence="8" id="KW-0418">Kinase</keyword>
<comment type="subcellular location">
    <subcellularLocation>
        <location evidence="2">Cytoplasm</location>
    </subcellularLocation>
</comment>
<dbReference type="SUPFAM" id="SSF53067">
    <property type="entry name" value="Actin-like ATPase domain"/>
    <property type="match status" value="2"/>
</dbReference>
<feature type="transmembrane region" description="Helical" evidence="13">
    <location>
        <begin position="159"/>
        <end position="177"/>
    </location>
</feature>
<protein>
    <recommendedName>
        <fullName evidence="4">pantothenate kinase</fullName>
        <ecNumber evidence="4">2.7.1.33</ecNumber>
    </recommendedName>
</protein>
<dbReference type="GO" id="GO:0015937">
    <property type="term" value="P:coenzyme A biosynthetic process"/>
    <property type="evidence" value="ECO:0007669"/>
    <property type="project" value="UniProtKB-KW"/>
</dbReference>
<keyword evidence="7" id="KW-0547">Nucleotide-binding</keyword>
<comment type="caution">
    <text evidence="14">The sequence shown here is derived from an EMBL/GenBank/DDBJ whole genome shotgun (WGS) entry which is preliminary data.</text>
</comment>
<evidence type="ECO:0000256" key="9">
    <source>
        <dbReference type="ARBA" id="ARBA00022840"/>
    </source>
</evidence>
<dbReference type="PANTHER" id="PTHR12280">
    <property type="entry name" value="PANTOTHENATE KINASE"/>
    <property type="match status" value="1"/>
</dbReference>
<dbReference type="GO" id="GO:0005634">
    <property type="term" value="C:nucleus"/>
    <property type="evidence" value="ECO:0007669"/>
    <property type="project" value="TreeGrafter"/>
</dbReference>
<dbReference type="CDD" id="cd24122">
    <property type="entry name" value="ASKHA_NBD_PanK-II_Pank1-like"/>
    <property type="match status" value="1"/>
</dbReference>
<dbReference type="AlphaFoldDB" id="A0A8T0M5J0"/>
<evidence type="ECO:0000256" key="11">
    <source>
        <dbReference type="ARBA" id="ARBA00060870"/>
    </source>
</evidence>
<keyword evidence="13" id="KW-0472">Membrane</keyword>
<reference evidence="14" key="1">
    <citation type="journal article" date="2015" name="Genom Data">
        <title>Genome sequences of six Phytophthora species associated with forests in New Zealand.</title>
        <authorList>
            <person name="Studholme D.J."/>
            <person name="McDougal R.L."/>
            <person name="Sambles C."/>
            <person name="Hansen E."/>
            <person name="Hardy G."/>
            <person name="Grant M."/>
            <person name="Ganley R.J."/>
            <person name="Williams N.M."/>
        </authorList>
    </citation>
    <scope>NUCLEOTIDE SEQUENCE</scope>
    <source>
        <strain evidence="14">NZFS 2646</strain>
    </source>
</reference>
<evidence type="ECO:0000313" key="14">
    <source>
        <dbReference type="EMBL" id="KAG2529671.1"/>
    </source>
</evidence>
<keyword evidence="9" id="KW-0067">ATP-binding</keyword>
<dbReference type="GO" id="GO:0004594">
    <property type="term" value="F:pantothenate kinase activity"/>
    <property type="evidence" value="ECO:0007669"/>
    <property type="project" value="UniProtKB-EC"/>
</dbReference>
<keyword evidence="6" id="KW-0808">Transferase</keyword>
<dbReference type="GO" id="GO:0005829">
    <property type="term" value="C:cytosol"/>
    <property type="evidence" value="ECO:0007669"/>
    <property type="project" value="TreeGrafter"/>
</dbReference>
<evidence type="ECO:0000256" key="7">
    <source>
        <dbReference type="ARBA" id="ARBA00022741"/>
    </source>
</evidence>
<dbReference type="EC" id="2.7.1.33" evidence="4"/>
<feature type="region of interest" description="Disordered" evidence="12">
    <location>
        <begin position="1"/>
        <end position="66"/>
    </location>
</feature>
<evidence type="ECO:0000256" key="10">
    <source>
        <dbReference type="ARBA" id="ARBA00022993"/>
    </source>
</evidence>
<dbReference type="Pfam" id="PF03630">
    <property type="entry name" value="Fumble"/>
    <property type="match status" value="1"/>
</dbReference>
<evidence type="ECO:0000256" key="12">
    <source>
        <dbReference type="SAM" id="MobiDB-lite"/>
    </source>
</evidence>
<evidence type="ECO:0000256" key="1">
    <source>
        <dbReference type="ARBA" id="ARBA00001206"/>
    </source>
</evidence>
<dbReference type="FunFam" id="3.30.420.40:FF:000025">
    <property type="entry name" value="pantothenate kinase 2, mitochondrial"/>
    <property type="match status" value="1"/>
</dbReference>
<keyword evidence="13" id="KW-1133">Transmembrane helix</keyword>
<dbReference type="Gene3D" id="3.30.420.510">
    <property type="match status" value="1"/>
</dbReference>
<evidence type="ECO:0000256" key="4">
    <source>
        <dbReference type="ARBA" id="ARBA00012102"/>
    </source>
</evidence>
<evidence type="ECO:0000256" key="8">
    <source>
        <dbReference type="ARBA" id="ARBA00022777"/>
    </source>
</evidence>
<proteinExistence type="inferred from homology"/>
<comment type="catalytic activity">
    <reaction evidence="1">
        <text>(R)-pantothenate + ATP = (R)-4'-phosphopantothenate + ADP + H(+)</text>
        <dbReference type="Rhea" id="RHEA:16373"/>
        <dbReference type="ChEBI" id="CHEBI:10986"/>
        <dbReference type="ChEBI" id="CHEBI:15378"/>
        <dbReference type="ChEBI" id="CHEBI:29032"/>
        <dbReference type="ChEBI" id="CHEBI:30616"/>
        <dbReference type="ChEBI" id="CHEBI:456216"/>
        <dbReference type="EC" id="2.7.1.33"/>
    </reaction>
</comment>
<feature type="compositionally biased region" description="Polar residues" evidence="12">
    <location>
        <begin position="1"/>
        <end position="16"/>
    </location>
</feature>
<sequence length="585" mass="65176">MAATSTPTSPTKQQEIFVQRPIMSPRKRKLSCISNEDVEPKSPTSMDEVTSSTPEESVISPKKKAKKTEELSKWESHVVASITSSLDLDCMESVELDEVSTADMNQRAQYICTQLLKLADVVPKMIKTVGGEPRSCGPHTKEDTMTKVVFTPMQRADVFWTRMFLFGASCVAGLIIARRRKLRRFHLHILSAKSADCGRLFGLDIGGTLAKMVYFQSADGAAAAQRRQMERQLNRSDPLTASERRRVEGSLPLIDDFIMSLHDTDEAEREERLEMVVPELGGTIHFINFQTAKMDEITSFVRRCFFHRYIKKIACTGGGAFKFSPLFESRLGIELQKADEMDALIQGLNFVLRHAHDECYTYVDVIPDTQGLGSATKTILPKADKSELYPFLLVNIGSGVSILKVSSETQYERVSGTSLGGGTFLGLCQALSKLRSFDEAMDASVEGDSNAVDMTVGDIYGTAGYEQFQLKPDTVASSFGKAGARRLPQPPRDADLARSLLFMITQNLGQLAFLNARRVQTKRIYFSGNFLRRNELACRQLAYAIDFWSNGEMQAQFFRHEGFFGALGTFLHRFHTATEPSATSE</sequence>
<dbReference type="PANTHER" id="PTHR12280:SF30">
    <property type="entry name" value="FUMBLE"/>
    <property type="match status" value="1"/>
</dbReference>
<accession>A0A8T0M5J0</accession>
<keyword evidence="13" id="KW-0812">Transmembrane</keyword>
<evidence type="ECO:0000256" key="3">
    <source>
        <dbReference type="ARBA" id="ARBA00005225"/>
    </source>
</evidence>
<keyword evidence="5" id="KW-0963">Cytoplasm</keyword>
<evidence type="ECO:0000256" key="6">
    <source>
        <dbReference type="ARBA" id="ARBA00022679"/>
    </source>
</evidence>